<evidence type="ECO:0000259" key="5">
    <source>
        <dbReference type="Pfam" id="PF00728"/>
    </source>
</evidence>
<dbReference type="EMBL" id="MCFG01000011">
    <property type="protein sequence ID" value="ORX87255.1"/>
    <property type="molecule type" value="Genomic_DNA"/>
</dbReference>
<comment type="catalytic activity">
    <reaction evidence="1">
        <text>Hydrolysis of terminal non-reducing N-acetyl-D-hexosamine residues in N-acetyl-beta-D-hexosaminides.</text>
        <dbReference type="EC" id="3.2.1.52"/>
    </reaction>
</comment>
<sequence length="679" mass="78613">MIPILLIAEEYPEDIADGLNEISQHYIHQNFKTKNAIIDDGIEYEYKWGIKFIQDNNLEGGKLIVTSNLTNFREVPPDVNLEIVVKYYKKIEAFRALGKIFESIYIIANDDEIYKSGEIESYLNFEETAQFNHLGTMVDCSRSCVSSLDTVFYLLRICALLGFNCFQLYTEDTYKIENEPFFGYMRGGYTEDELVMIDDYAYNLGIEVFPCIQTLGHLGQILQWPSYANVRDTSEVLLAEYDETYQLIEKMIRTITKPFRSNLIHIGMDEAHGLGEGRYRQIFGNKDSCQVFLEHLQRVNQICKNLDLVPLIWSDMLFCLAGQNNSLTLYYDSVNPLSSEQALQIPPEVNLIYWDYYHVDTDFYSCKIKHHRDLGCEPWFAGGIWTWNRFWAALPFTFESGNAAIQALKREQVKNTFVTIWGDDGNEFDIYSSLPGLILYGEHGYTPNYEVSLDSIKTVFGAICGGDLDAWMEACKLDNVIPSDSDPRIYFPPNTSKWILWMDPIYAFLSSQYSMFDLEKHYTDLYKYLNIATENVEKFPLNKYLNFPALLAYVLSLKVNIRKKLEEAYKKQDRARLKELYDEDLSLLCKNVEKLWKLHRENWLARAKPFGCETVELRYGGLIIRLNSLYDRIKGYLDNKYTSIPEFETPPRMIYENAGPGLLLDYSRAATPSRALGAG</sequence>
<dbReference type="Proteomes" id="UP000193944">
    <property type="component" value="Unassembled WGS sequence"/>
</dbReference>
<evidence type="ECO:0000259" key="6">
    <source>
        <dbReference type="Pfam" id="PF18088"/>
    </source>
</evidence>
<keyword evidence="4 7" id="KW-0378">Hydrolase</keyword>
<dbReference type="Gene3D" id="1.20.120.670">
    <property type="entry name" value="N-acetyl-b-d-glucoasminidase"/>
    <property type="match status" value="1"/>
</dbReference>
<dbReference type="STRING" id="1754192.A0A1Y1XNL2"/>
<organism evidence="7 8">
    <name type="scientific">Anaeromyces robustus</name>
    <dbReference type="NCBI Taxonomy" id="1754192"/>
    <lineage>
        <taxon>Eukaryota</taxon>
        <taxon>Fungi</taxon>
        <taxon>Fungi incertae sedis</taxon>
        <taxon>Chytridiomycota</taxon>
        <taxon>Chytridiomycota incertae sedis</taxon>
        <taxon>Neocallimastigomycetes</taxon>
        <taxon>Neocallimastigales</taxon>
        <taxon>Neocallimastigaceae</taxon>
        <taxon>Anaeromyces</taxon>
    </lineage>
</organism>
<dbReference type="EC" id="3.2.1.52" evidence="3"/>
<dbReference type="PANTHER" id="PTHR21040:SF8">
    <property type="entry name" value="BCDNA.GH04120"/>
    <property type="match status" value="1"/>
</dbReference>
<keyword evidence="8" id="KW-1185">Reference proteome</keyword>
<dbReference type="AlphaFoldDB" id="A0A1Y1XNL2"/>
<gene>
    <name evidence="7" type="ORF">BCR32DRAFT_215518</name>
</gene>
<dbReference type="InterPro" id="IPR017853">
    <property type="entry name" value="GH"/>
</dbReference>
<evidence type="ECO:0000256" key="1">
    <source>
        <dbReference type="ARBA" id="ARBA00001231"/>
    </source>
</evidence>
<evidence type="ECO:0000313" key="7">
    <source>
        <dbReference type="EMBL" id="ORX87255.1"/>
    </source>
</evidence>
<dbReference type="CDD" id="cd06565">
    <property type="entry name" value="GH20_GcnA-like"/>
    <property type="match status" value="1"/>
</dbReference>
<dbReference type="InterPro" id="IPR038901">
    <property type="entry name" value="HEXDC-like"/>
</dbReference>
<dbReference type="Gene3D" id="3.20.20.80">
    <property type="entry name" value="Glycosidases"/>
    <property type="match status" value="1"/>
</dbReference>
<dbReference type="SUPFAM" id="SSF51445">
    <property type="entry name" value="(Trans)glycosidases"/>
    <property type="match status" value="1"/>
</dbReference>
<proteinExistence type="inferred from homology"/>
<evidence type="ECO:0000256" key="4">
    <source>
        <dbReference type="ARBA" id="ARBA00022801"/>
    </source>
</evidence>
<evidence type="ECO:0000313" key="8">
    <source>
        <dbReference type="Proteomes" id="UP000193944"/>
    </source>
</evidence>
<dbReference type="GO" id="GO:0004563">
    <property type="term" value="F:beta-N-acetylhexosaminidase activity"/>
    <property type="evidence" value="ECO:0007669"/>
    <property type="project" value="UniProtKB-EC"/>
</dbReference>
<evidence type="ECO:0000256" key="2">
    <source>
        <dbReference type="ARBA" id="ARBA00006285"/>
    </source>
</evidence>
<name>A0A1Y1XNL2_9FUNG</name>
<evidence type="ECO:0000256" key="3">
    <source>
        <dbReference type="ARBA" id="ARBA00012663"/>
    </source>
</evidence>
<accession>A0A1Y1XNL2</accession>
<dbReference type="OrthoDB" id="2100085at2759"/>
<dbReference type="Pfam" id="PF18088">
    <property type="entry name" value="Glyco_H_20C_C"/>
    <property type="match status" value="1"/>
</dbReference>
<dbReference type="Pfam" id="PF00728">
    <property type="entry name" value="Glyco_hydro_20"/>
    <property type="match status" value="1"/>
</dbReference>
<comment type="caution">
    <text evidence="7">The sequence shown here is derived from an EMBL/GenBank/DDBJ whole genome shotgun (WGS) entry which is preliminary data.</text>
</comment>
<reference evidence="7 8" key="2">
    <citation type="submission" date="2016-08" db="EMBL/GenBank/DDBJ databases">
        <title>Pervasive Adenine N6-methylation of Active Genes in Fungi.</title>
        <authorList>
            <consortium name="DOE Joint Genome Institute"/>
            <person name="Mondo S.J."/>
            <person name="Dannebaum R.O."/>
            <person name="Kuo R.C."/>
            <person name="Labutti K."/>
            <person name="Haridas S."/>
            <person name="Kuo A."/>
            <person name="Salamov A."/>
            <person name="Ahrendt S.R."/>
            <person name="Lipzen A."/>
            <person name="Sullivan W."/>
            <person name="Andreopoulos W.B."/>
            <person name="Clum A."/>
            <person name="Lindquist E."/>
            <person name="Daum C."/>
            <person name="Ramamoorthy G.K."/>
            <person name="Gryganskyi A."/>
            <person name="Culley D."/>
            <person name="Magnuson J.K."/>
            <person name="James T.Y."/>
            <person name="O'Malley M.A."/>
            <person name="Stajich J.E."/>
            <person name="Spatafora J.W."/>
            <person name="Visel A."/>
            <person name="Grigoriev I.V."/>
        </authorList>
    </citation>
    <scope>NUCLEOTIDE SEQUENCE [LARGE SCALE GENOMIC DNA]</scope>
    <source>
        <strain evidence="7 8">S4</strain>
    </source>
</reference>
<dbReference type="GO" id="GO:0005975">
    <property type="term" value="P:carbohydrate metabolic process"/>
    <property type="evidence" value="ECO:0007669"/>
    <property type="project" value="InterPro"/>
</dbReference>
<dbReference type="InterPro" id="IPR015883">
    <property type="entry name" value="Glyco_hydro_20_cat"/>
</dbReference>
<feature type="domain" description="Glycoside Hydrolase 20C C-terminal" evidence="6">
    <location>
        <begin position="469"/>
        <end position="656"/>
    </location>
</feature>
<dbReference type="PANTHER" id="PTHR21040">
    <property type="entry name" value="BCDNA.GH04120"/>
    <property type="match status" value="1"/>
</dbReference>
<comment type="similarity">
    <text evidence="2">Belongs to the glycosyl hydrolase 20 family.</text>
</comment>
<feature type="domain" description="Glycoside hydrolase family 20 catalytic" evidence="5">
    <location>
        <begin position="131"/>
        <end position="297"/>
    </location>
</feature>
<reference evidence="7 8" key="1">
    <citation type="submission" date="2016-08" db="EMBL/GenBank/DDBJ databases">
        <title>A Parts List for Fungal Cellulosomes Revealed by Comparative Genomics.</title>
        <authorList>
            <consortium name="DOE Joint Genome Institute"/>
            <person name="Haitjema C.H."/>
            <person name="Gilmore S.P."/>
            <person name="Henske J.K."/>
            <person name="Solomon K.V."/>
            <person name="De Groot R."/>
            <person name="Kuo A."/>
            <person name="Mondo S.J."/>
            <person name="Salamov A.A."/>
            <person name="Labutti K."/>
            <person name="Zhao Z."/>
            <person name="Chiniquy J."/>
            <person name="Barry K."/>
            <person name="Brewer H.M."/>
            <person name="Purvine S.O."/>
            <person name="Wright A.T."/>
            <person name="Boxma B."/>
            <person name="Van Alen T."/>
            <person name="Hackstein J.H."/>
            <person name="Baker S.E."/>
            <person name="Grigoriev I.V."/>
            <person name="O'Malley M.A."/>
        </authorList>
    </citation>
    <scope>NUCLEOTIDE SEQUENCE [LARGE SCALE GENOMIC DNA]</scope>
    <source>
        <strain evidence="7 8">S4</strain>
    </source>
</reference>
<protein>
    <recommendedName>
        <fullName evidence="3">beta-N-acetylhexosaminidase</fullName>
        <ecNumber evidence="3">3.2.1.52</ecNumber>
    </recommendedName>
</protein>
<dbReference type="InterPro" id="IPR041063">
    <property type="entry name" value="Glyco_H_20C_C"/>
</dbReference>